<dbReference type="GO" id="GO:0016020">
    <property type="term" value="C:membrane"/>
    <property type="evidence" value="ECO:0007669"/>
    <property type="project" value="GOC"/>
</dbReference>
<dbReference type="OrthoDB" id="7414006at2759"/>
<dbReference type="AlphaFoldDB" id="A0A8S4QP08"/>
<proteinExistence type="predicted"/>
<keyword evidence="2" id="KW-1185">Reference proteome</keyword>
<evidence type="ECO:0000313" key="1">
    <source>
        <dbReference type="EMBL" id="CAH2211352.1"/>
    </source>
</evidence>
<dbReference type="GO" id="GO:0050291">
    <property type="term" value="F:sphingosine N-acyltransferase activity"/>
    <property type="evidence" value="ECO:0007669"/>
    <property type="project" value="InterPro"/>
</dbReference>
<dbReference type="PANTHER" id="PTHR12560">
    <property type="entry name" value="LONGEVITY ASSURANCE FACTOR 1 LAG1"/>
    <property type="match status" value="1"/>
</dbReference>
<organism evidence="1 2">
    <name type="scientific">Pararge aegeria aegeria</name>
    <dbReference type="NCBI Taxonomy" id="348720"/>
    <lineage>
        <taxon>Eukaryota</taxon>
        <taxon>Metazoa</taxon>
        <taxon>Ecdysozoa</taxon>
        <taxon>Arthropoda</taxon>
        <taxon>Hexapoda</taxon>
        <taxon>Insecta</taxon>
        <taxon>Pterygota</taxon>
        <taxon>Neoptera</taxon>
        <taxon>Endopterygota</taxon>
        <taxon>Lepidoptera</taxon>
        <taxon>Glossata</taxon>
        <taxon>Ditrysia</taxon>
        <taxon>Papilionoidea</taxon>
        <taxon>Nymphalidae</taxon>
        <taxon>Satyrinae</taxon>
        <taxon>Satyrini</taxon>
        <taxon>Parargina</taxon>
        <taxon>Pararge</taxon>
    </lineage>
</organism>
<dbReference type="InterPro" id="IPR016439">
    <property type="entry name" value="Lag1/Lac1-like"/>
</dbReference>
<accession>A0A8S4QP08</accession>
<gene>
    <name evidence="1" type="primary">jg8525</name>
    <name evidence="1" type="ORF">PAEG_LOCUS3169</name>
</gene>
<name>A0A8S4QP08_9NEOP</name>
<reference evidence="1" key="1">
    <citation type="submission" date="2022-03" db="EMBL/GenBank/DDBJ databases">
        <authorList>
            <person name="Lindestad O."/>
        </authorList>
    </citation>
    <scope>NUCLEOTIDE SEQUENCE</scope>
</reference>
<evidence type="ECO:0000313" key="2">
    <source>
        <dbReference type="Proteomes" id="UP000838756"/>
    </source>
</evidence>
<dbReference type="Gene3D" id="1.10.10.60">
    <property type="entry name" value="Homeodomain-like"/>
    <property type="match status" value="1"/>
</dbReference>
<sequence length="65" mass="8326">MSERQVERWWRLRRSQDKPSKLTKFCENAWRCSFYFYNFSYGTFILWDKDWLWDIDQCYIGYPHQ</sequence>
<comment type="caution">
    <text evidence="1">The sequence shown here is derived from an EMBL/GenBank/DDBJ whole genome shotgun (WGS) entry which is preliminary data.</text>
</comment>
<dbReference type="GO" id="GO:0046513">
    <property type="term" value="P:ceramide biosynthetic process"/>
    <property type="evidence" value="ECO:0007669"/>
    <property type="project" value="InterPro"/>
</dbReference>
<protein>
    <submittedName>
        <fullName evidence="1">Jg8525 protein</fullName>
    </submittedName>
</protein>
<dbReference type="PANTHER" id="PTHR12560:SF0">
    <property type="entry name" value="LD18904P"/>
    <property type="match status" value="1"/>
</dbReference>
<feature type="non-terminal residue" evidence="1">
    <location>
        <position position="65"/>
    </location>
</feature>
<dbReference type="EMBL" id="CAKXAJ010009967">
    <property type="protein sequence ID" value="CAH2211352.1"/>
    <property type="molecule type" value="Genomic_DNA"/>
</dbReference>
<dbReference type="Proteomes" id="UP000838756">
    <property type="component" value="Unassembled WGS sequence"/>
</dbReference>